<gene>
    <name evidence="3" type="ORF">ATANTOWER_023153</name>
</gene>
<evidence type="ECO:0000256" key="1">
    <source>
        <dbReference type="SAM" id="MobiDB-lite"/>
    </source>
</evidence>
<comment type="caution">
    <text evidence="3">The sequence shown here is derived from an EMBL/GenBank/DDBJ whole genome shotgun (WGS) entry which is preliminary data.</text>
</comment>
<evidence type="ECO:0008006" key="5">
    <source>
        <dbReference type="Google" id="ProtNLM"/>
    </source>
</evidence>
<evidence type="ECO:0000313" key="4">
    <source>
        <dbReference type="Proteomes" id="UP001345963"/>
    </source>
</evidence>
<keyword evidence="2" id="KW-1133">Transmembrane helix</keyword>
<evidence type="ECO:0000313" key="3">
    <source>
        <dbReference type="EMBL" id="MED6237341.1"/>
    </source>
</evidence>
<organism evidence="3 4">
    <name type="scientific">Ataeniobius toweri</name>
    <dbReference type="NCBI Taxonomy" id="208326"/>
    <lineage>
        <taxon>Eukaryota</taxon>
        <taxon>Metazoa</taxon>
        <taxon>Chordata</taxon>
        <taxon>Craniata</taxon>
        <taxon>Vertebrata</taxon>
        <taxon>Euteleostomi</taxon>
        <taxon>Actinopterygii</taxon>
        <taxon>Neopterygii</taxon>
        <taxon>Teleostei</taxon>
        <taxon>Neoteleostei</taxon>
        <taxon>Acanthomorphata</taxon>
        <taxon>Ovalentaria</taxon>
        <taxon>Atherinomorphae</taxon>
        <taxon>Cyprinodontiformes</taxon>
        <taxon>Goodeidae</taxon>
        <taxon>Ataeniobius</taxon>
    </lineage>
</organism>
<reference evidence="3 4" key="1">
    <citation type="submission" date="2021-07" db="EMBL/GenBank/DDBJ databases">
        <authorList>
            <person name="Palmer J.M."/>
        </authorList>
    </citation>
    <scope>NUCLEOTIDE SEQUENCE [LARGE SCALE GENOMIC DNA]</scope>
    <source>
        <strain evidence="3 4">AT_MEX2019</strain>
        <tissue evidence="3">Muscle</tissue>
    </source>
</reference>
<evidence type="ECO:0000256" key="2">
    <source>
        <dbReference type="SAM" id="Phobius"/>
    </source>
</evidence>
<feature type="transmembrane region" description="Helical" evidence="2">
    <location>
        <begin position="73"/>
        <end position="93"/>
    </location>
</feature>
<name>A0ABU7AGL6_9TELE</name>
<keyword evidence="2" id="KW-0812">Transmembrane</keyword>
<keyword evidence="4" id="KW-1185">Reference proteome</keyword>
<dbReference type="Proteomes" id="UP001345963">
    <property type="component" value="Unassembled WGS sequence"/>
</dbReference>
<dbReference type="InterPro" id="IPR035979">
    <property type="entry name" value="RBD_domain_sf"/>
</dbReference>
<protein>
    <recommendedName>
        <fullName evidence="5">RRM domain-containing protein</fullName>
    </recommendedName>
</protein>
<dbReference type="SUPFAM" id="SSF54928">
    <property type="entry name" value="RNA-binding domain, RBD"/>
    <property type="match status" value="1"/>
</dbReference>
<accession>A0ABU7AGL6</accession>
<dbReference type="EMBL" id="JAHUTI010014957">
    <property type="protein sequence ID" value="MED6237341.1"/>
    <property type="molecule type" value="Genomic_DNA"/>
</dbReference>
<proteinExistence type="predicted"/>
<feature type="compositionally biased region" description="Basic and acidic residues" evidence="1">
    <location>
        <begin position="9"/>
        <end position="21"/>
    </location>
</feature>
<keyword evidence="2" id="KW-0472">Membrane</keyword>
<sequence length="100" mass="11348">MATATSRYYSEDGRATKRQKTDGMATGYEDPHKTLPSVVVHVRGLMDGVTEADLVEALQEFGAISWLHFTQPALQPFTVLAFLAWYWPAWYLVMDRSHRG</sequence>
<feature type="region of interest" description="Disordered" evidence="1">
    <location>
        <begin position="1"/>
        <end position="32"/>
    </location>
</feature>